<dbReference type="Gene3D" id="3.30.2000.30">
    <property type="match status" value="1"/>
</dbReference>
<dbReference type="Proteomes" id="UP000198599">
    <property type="component" value="Unassembled WGS sequence"/>
</dbReference>
<evidence type="ECO:0000313" key="2">
    <source>
        <dbReference type="Proteomes" id="UP000198599"/>
    </source>
</evidence>
<gene>
    <name evidence="1" type="ORF">SAMN04487859_110153</name>
</gene>
<sequence length="137" mass="14522">MSYAVEAALQEAVFQRLSADSGLAALVGDAIFDAIPAGQVPQTHVTLGPEDVRDRSDATAGGAWHRFTVSVVTENAGFLAAKEVASAVSDALVGADLTLARGRLSNLDFLRARARRESGGQLRRIDLTFRARVDDTP</sequence>
<dbReference type="Pfam" id="PF11367">
    <property type="entry name" value="Tail_completion_gp17"/>
    <property type="match status" value="1"/>
</dbReference>
<dbReference type="AlphaFoldDB" id="A0A1I5CPT4"/>
<keyword evidence="2" id="KW-1185">Reference proteome</keyword>
<proteinExistence type="predicted"/>
<name>A0A1I5CPT4_9RHOB</name>
<dbReference type="RefSeq" id="WP_092838230.1">
    <property type="nucleotide sequence ID" value="NZ_FOVP01000010.1"/>
</dbReference>
<evidence type="ECO:0000313" key="1">
    <source>
        <dbReference type="EMBL" id="SFN88968.1"/>
    </source>
</evidence>
<dbReference type="OrthoDB" id="7644395at2"/>
<protein>
    <recommendedName>
        <fullName evidence="3">DUF3168 domain-containing protein</fullName>
    </recommendedName>
</protein>
<organism evidence="1 2">
    <name type="scientific">Roseovarius lutimaris</name>
    <dbReference type="NCBI Taxonomy" id="1005928"/>
    <lineage>
        <taxon>Bacteria</taxon>
        <taxon>Pseudomonadati</taxon>
        <taxon>Pseudomonadota</taxon>
        <taxon>Alphaproteobacteria</taxon>
        <taxon>Rhodobacterales</taxon>
        <taxon>Roseobacteraceae</taxon>
        <taxon>Roseovarius</taxon>
    </lineage>
</organism>
<dbReference type="InterPro" id="IPR021508">
    <property type="entry name" value="Gp17-like"/>
</dbReference>
<accession>A0A1I5CPT4</accession>
<evidence type="ECO:0008006" key="3">
    <source>
        <dbReference type="Google" id="ProtNLM"/>
    </source>
</evidence>
<dbReference type="EMBL" id="FOVP01000010">
    <property type="protein sequence ID" value="SFN88968.1"/>
    <property type="molecule type" value="Genomic_DNA"/>
</dbReference>
<dbReference type="InterPro" id="IPR053745">
    <property type="entry name" value="Viral_Tail_Comp_sf"/>
</dbReference>
<reference evidence="2" key="1">
    <citation type="submission" date="2016-10" db="EMBL/GenBank/DDBJ databases">
        <authorList>
            <person name="Varghese N."/>
            <person name="Submissions S."/>
        </authorList>
    </citation>
    <scope>NUCLEOTIDE SEQUENCE [LARGE SCALE GENOMIC DNA]</scope>
    <source>
        <strain evidence="2">DSM 28463</strain>
    </source>
</reference>
<dbReference type="STRING" id="1005928.SAMN04487859_110153"/>